<gene>
    <name evidence="2" type="ORF">Ahy_B04g070833</name>
</gene>
<proteinExistence type="predicted"/>
<name>A0A444ZJA0_ARAHY</name>
<evidence type="ECO:0000313" key="3">
    <source>
        <dbReference type="Proteomes" id="UP000289738"/>
    </source>
</evidence>
<dbReference type="EMBL" id="SDMP01000014">
    <property type="protein sequence ID" value="RYR14262.1"/>
    <property type="molecule type" value="Genomic_DNA"/>
</dbReference>
<feature type="transmembrane region" description="Helical" evidence="1">
    <location>
        <begin position="34"/>
        <end position="60"/>
    </location>
</feature>
<keyword evidence="1" id="KW-0812">Transmembrane</keyword>
<comment type="caution">
    <text evidence="2">The sequence shown here is derived from an EMBL/GenBank/DDBJ whole genome shotgun (WGS) entry which is preliminary data.</text>
</comment>
<keyword evidence="1" id="KW-1133">Transmembrane helix</keyword>
<accession>A0A444ZJA0</accession>
<dbReference type="Proteomes" id="UP000289738">
    <property type="component" value="Chromosome B04"/>
</dbReference>
<reference evidence="2 3" key="1">
    <citation type="submission" date="2019-01" db="EMBL/GenBank/DDBJ databases">
        <title>Sequencing of cultivated peanut Arachis hypogaea provides insights into genome evolution and oil improvement.</title>
        <authorList>
            <person name="Chen X."/>
        </authorList>
    </citation>
    <scope>NUCLEOTIDE SEQUENCE [LARGE SCALE GENOMIC DNA]</scope>
    <source>
        <strain evidence="3">cv. Fuhuasheng</strain>
        <tissue evidence="2">Leaves</tissue>
    </source>
</reference>
<sequence length="83" mass="9959">MKIKISLRFRFCETFSIPTNECRIILCNFLHKNLWLGICMIMFGLSVIYIEVCIMCSPVYNLKQQNYWKLAEDLFIYLLWPSP</sequence>
<keyword evidence="1" id="KW-0472">Membrane</keyword>
<dbReference type="AlphaFoldDB" id="A0A444ZJA0"/>
<evidence type="ECO:0000256" key="1">
    <source>
        <dbReference type="SAM" id="Phobius"/>
    </source>
</evidence>
<organism evidence="2 3">
    <name type="scientific">Arachis hypogaea</name>
    <name type="common">Peanut</name>
    <dbReference type="NCBI Taxonomy" id="3818"/>
    <lineage>
        <taxon>Eukaryota</taxon>
        <taxon>Viridiplantae</taxon>
        <taxon>Streptophyta</taxon>
        <taxon>Embryophyta</taxon>
        <taxon>Tracheophyta</taxon>
        <taxon>Spermatophyta</taxon>
        <taxon>Magnoliopsida</taxon>
        <taxon>eudicotyledons</taxon>
        <taxon>Gunneridae</taxon>
        <taxon>Pentapetalae</taxon>
        <taxon>rosids</taxon>
        <taxon>fabids</taxon>
        <taxon>Fabales</taxon>
        <taxon>Fabaceae</taxon>
        <taxon>Papilionoideae</taxon>
        <taxon>50 kb inversion clade</taxon>
        <taxon>dalbergioids sensu lato</taxon>
        <taxon>Dalbergieae</taxon>
        <taxon>Pterocarpus clade</taxon>
        <taxon>Arachis</taxon>
    </lineage>
</organism>
<protein>
    <submittedName>
        <fullName evidence="2">Uncharacterized protein</fullName>
    </submittedName>
</protein>
<keyword evidence="3" id="KW-1185">Reference proteome</keyword>
<evidence type="ECO:0000313" key="2">
    <source>
        <dbReference type="EMBL" id="RYR14262.1"/>
    </source>
</evidence>